<keyword evidence="2" id="KW-1185">Reference proteome</keyword>
<accession>A0ACC1HPX0</accession>
<comment type="caution">
    <text evidence="1">The sequence shown here is derived from an EMBL/GenBank/DDBJ whole genome shotgun (WGS) entry which is preliminary data.</text>
</comment>
<evidence type="ECO:0000313" key="2">
    <source>
        <dbReference type="Proteomes" id="UP001145114"/>
    </source>
</evidence>
<name>A0ACC1HPX0_9FUNG</name>
<reference evidence="1" key="1">
    <citation type="submission" date="2022-06" db="EMBL/GenBank/DDBJ databases">
        <title>Phylogenomic reconstructions and comparative analyses of Kickxellomycotina fungi.</title>
        <authorList>
            <person name="Reynolds N.K."/>
            <person name="Stajich J.E."/>
            <person name="Barry K."/>
            <person name="Grigoriev I.V."/>
            <person name="Crous P."/>
            <person name="Smith M.E."/>
        </authorList>
    </citation>
    <scope>NUCLEOTIDE SEQUENCE</scope>
    <source>
        <strain evidence="1">RSA 2271</strain>
    </source>
</reference>
<dbReference type="Proteomes" id="UP001145114">
    <property type="component" value="Unassembled WGS sequence"/>
</dbReference>
<proteinExistence type="predicted"/>
<feature type="non-terminal residue" evidence="1">
    <location>
        <position position="97"/>
    </location>
</feature>
<dbReference type="EMBL" id="JAMZIH010002542">
    <property type="protein sequence ID" value="KAJ1677381.1"/>
    <property type="molecule type" value="Genomic_DNA"/>
</dbReference>
<evidence type="ECO:0000313" key="1">
    <source>
        <dbReference type="EMBL" id="KAJ1677381.1"/>
    </source>
</evidence>
<organism evidence="1 2">
    <name type="scientific">Spiromyces aspiralis</name>
    <dbReference type="NCBI Taxonomy" id="68401"/>
    <lineage>
        <taxon>Eukaryota</taxon>
        <taxon>Fungi</taxon>
        <taxon>Fungi incertae sedis</taxon>
        <taxon>Zoopagomycota</taxon>
        <taxon>Kickxellomycotina</taxon>
        <taxon>Kickxellomycetes</taxon>
        <taxon>Kickxellales</taxon>
        <taxon>Kickxellaceae</taxon>
        <taxon>Spiromyces</taxon>
    </lineage>
</organism>
<sequence length="97" mass="10899">MSDLVPPFHYSYAEAEDELYDLFERDRHAHMDYDEGEATADQQETAPRSKPRPRPFTYRLRDIGAGASLGEAERLVVCVANDTQLIPGLADAEATRT</sequence>
<gene>
    <name evidence="1" type="ORF">EV182_006295</name>
</gene>
<protein>
    <submittedName>
        <fullName evidence="1">Uncharacterized protein</fullName>
    </submittedName>
</protein>